<dbReference type="Proteomes" id="UP000789739">
    <property type="component" value="Unassembled WGS sequence"/>
</dbReference>
<keyword evidence="2" id="KW-1185">Reference proteome</keyword>
<accession>A0A9N8WBF0</accession>
<name>A0A9N8WBF0_9GLOM</name>
<dbReference type="OrthoDB" id="2373318at2759"/>
<dbReference type="AlphaFoldDB" id="A0A9N8WBF0"/>
<protein>
    <submittedName>
        <fullName evidence="1">5162_t:CDS:1</fullName>
    </submittedName>
</protein>
<reference evidence="1" key="1">
    <citation type="submission" date="2021-06" db="EMBL/GenBank/DDBJ databases">
        <authorList>
            <person name="Kallberg Y."/>
            <person name="Tangrot J."/>
            <person name="Rosling A."/>
        </authorList>
    </citation>
    <scope>NUCLEOTIDE SEQUENCE</scope>
    <source>
        <strain evidence="1">BR232B</strain>
    </source>
</reference>
<sequence>MEDFKKLPQDLQTQENLDRLLELEQKKLELEKLRLQQAGTTAPNWNNSGSVYNWMRRFDFNRGRNRLVKSFGKIFELCGRETTIGTLWDGDPILARNGVQDRFKCRKEGDKKLHPIPVLAGGPGTGKSRFLDEIEKMLLQRANSSNDEFKNAFKNMIVINTTYGNGSPADDIDMQLGALSSFVLCILFEYFRPQYKTGDNYTFTKFRGVCQIGDISKLTLDTALEVIYADIKEQVTTSNEAPGLLVVVIDIDEFNKLHALSKEACKKLINTIGGTLCASPPNIFLIPILAGTIEGPLEHYITESMHKSLRLPLPLLENKDAIKIGKAIKLDENYAHLNEYYQLCIGDIGEIMNAIKIQLLDDYKLTHYSNWLTKTLAKAILGLPVLKTDSINVGKEFTTYEELSSRGILNLVLYNTTSKEYQIQIPYIWTSALVRNSNEHEMIFWQEMLNYEEPMHWRQWEDFNAQFWALRLNLFCLAGNKKIKLKELLRGASISCSLPDVEVTLPETSQLCQLKHQYLKGKLY</sequence>
<dbReference type="EMBL" id="CAJVPI010000090">
    <property type="protein sequence ID" value="CAG8477593.1"/>
    <property type="molecule type" value="Genomic_DNA"/>
</dbReference>
<evidence type="ECO:0000313" key="1">
    <source>
        <dbReference type="EMBL" id="CAG8477593.1"/>
    </source>
</evidence>
<evidence type="ECO:0000313" key="2">
    <source>
        <dbReference type="Proteomes" id="UP000789739"/>
    </source>
</evidence>
<organism evidence="1 2">
    <name type="scientific">Paraglomus brasilianum</name>
    <dbReference type="NCBI Taxonomy" id="144538"/>
    <lineage>
        <taxon>Eukaryota</taxon>
        <taxon>Fungi</taxon>
        <taxon>Fungi incertae sedis</taxon>
        <taxon>Mucoromycota</taxon>
        <taxon>Glomeromycotina</taxon>
        <taxon>Glomeromycetes</taxon>
        <taxon>Paraglomerales</taxon>
        <taxon>Paraglomeraceae</taxon>
        <taxon>Paraglomus</taxon>
    </lineage>
</organism>
<comment type="caution">
    <text evidence="1">The sequence shown here is derived from an EMBL/GenBank/DDBJ whole genome shotgun (WGS) entry which is preliminary data.</text>
</comment>
<gene>
    <name evidence="1" type="ORF">PBRASI_LOCUS1400</name>
</gene>
<proteinExistence type="predicted"/>